<accession>A0A0B6Y690</accession>
<gene>
    <name evidence="2" type="primary">ORF14074</name>
</gene>
<organism evidence="2">
    <name type="scientific">Arion vulgaris</name>
    <dbReference type="NCBI Taxonomy" id="1028688"/>
    <lineage>
        <taxon>Eukaryota</taxon>
        <taxon>Metazoa</taxon>
        <taxon>Spiralia</taxon>
        <taxon>Lophotrochozoa</taxon>
        <taxon>Mollusca</taxon>
        <taxon>Gastropoda</taxon>
        <taxon>Heterobranchia</taxon>
        <taxon>Euthyneura</taxon>
        <taxon>Panpulmonata</taxon>
        <taxon>Eupulmonata</taxon>
        <taxon>Stylommatophora</taxon>
        <taxon>Helicina</taxon>
        <taxon>Arionoidea</taxon>
        <taxon>Arionidae</taxon>
        <taxon>Arion</taxon>
    </lineage>
</organism>
<proteinExistence type="predicted"/>
<feature type="compositionally biased region" description="Polar residues" evidence="1">
    <location>
        <begin position="58"/>
        <end position="69"/>
    </location>
</feature>
<feature type="non-terminal residue" evidence="2">
    <location>
        <position position="1"/>
    </location>
</feature>
<evidence type="ECO:0000256" key="1">
    <source>
        <dbReference type="SAM" id="MobiDB-lite"/>
    </source>
</evidence>
<evidence type="ECO:0000313" key="2">
    <source>
        <dbReference type="EMBL" id="CEK51679.1"/>
    </source>
</evidence>
<protein>
    <submittedName>
        <fullName evidence="2">Uncharacterized protein</fullName>
    </submittedName>
</protein>
<reference evidence="2" key="1">
    <citation type="submission" date="2014-12" db="EMBL/GenBank/DDBJ databases">
        <title>Insight into the proteome of Arion vulgaris.</title>
        <authorList>
            <person name="Aradska J."/>
            <person name="Bulat T."/>
            <person name="Smidak R."/>
            <person name="Sarate P."/>
            <person name="Gangsoo J."/>
            <person name="Sialana F."/>
            <person name="Bilban M."/>
            <person name="Lubec G."/>
        </authorList>
    </citation>
    <scope>NUCLEOTIDE SEQUENCE</scope>
    <source>
        <tissue evidence="2">Skin</tissue>
    </source>
</reference>
<dbReference type="AlphaFoldDB" id="A0A0B6Y690"/>
<dbReference type="EMBL" id="HACG01004814">
    <property type="protein sequence ID" value="CEK51679.1"/>
    <property type="molecule type" value="Transcribed_RNA"/>
</dbReference>
<sequence>YYISSRRLSLEHHSYHTSRFKPNGDRVHIATDQMDTNLQIALTKQTYKQKKTKKDNSQDYNKQQISVKI</sequence>
<feature type="region of interest" description="Disordered" evidence="1">
    <location>
        <begin position="48"/>
        <end position="69"/>
    </location>
</feature>
<name>A0A0B6Y690_9EUPU</name>